<evidence type="ECO:0000256" key="1">
    <source>
        <dbReference type="ARBA" id="ARBA00006227"/>
    </source>
</evidence>
<dbReference type="NCBIfam" id="TIGR01066">
    <property type="entry name" value="rplM_bact"/>
    <property type="match status" value="1"/>
</dbReference>
<evidence type="ECO:0000313" key="5">
    <source>
        <dbReference type="EMBL" id="AIR76197.1"/>
    </source>
</evidence>
<dbReference type="GO" id="GO:0006412">
    <property type="term" value="P:translation"/>
    <property type="evidence" value="ECO:0007669"/>
    <property type="project" value="UniProtKB-UniRule"/>
</dbReference>
<dbReference type="PANTHER" id="PTHR11545">
    <property type="entry name" value="RIBOSOMAL PROTEIN L13"/>
    <property type="match status" value="1"/>
</dbReference>
<comment type="similarity">
    <text evidence="1 4">Belongs to the universal ribosomal protein uL13 family.</text>
</comment>
<dbReference type="PIRSF" id="PIRSF002181">
    <property type="entry name" value="Ribosomal_L13"/>
    <property type="match status" value="1"/>
</dbReference>
<reference evidence="5" key="2">
    <citation type="submission" date="2014-06" db="EMBL/GenBank/DDBJ databases">
        <authorList>
            <person name="Sabir J.S.M."/>
            <person name="Yu M."/>
            <person name="Ashworth M.P."/>
            <person name="Baeshen N.A."/>
            <person name="Baeshen M.N."/>
            <person name="Bahieldin A."/>
            <person name="Theriot E.C."/>
            <person name="Jansen R.K."/>
        </authorList>
    </citation>
    <scope>NUCLEOTIDE SEQUENCE</scope>
</reference>
<dbReference type="HAMAP" id="MF_01366">
    <property type="entry name" value="Ribosomal_uL13"/>
    <property type="match status" value="1"/>
</dbReference>
<dbReference type="GO" id="GO:0009507">
    <property type="term" value="C:chloroplast"/>
    <property type="evidence" value="ECO:0007669"/>
    <property type="project" value="UniProtKB-SubCell"/>
</dbReference>
<keyword evidence="5" id="KW-0150">Chloroplast</keyword>
<accession>A0A089VKN1</accession>
<dbReference type="Gene3D" id="3.90.1180.10">
    <property type="entry name" value="Ribosomal protein L13"/>
    <property type="match status" value="1"/>
</dbReference>
<proteinExistence type="inferred from homology"/>
<dbReference type="GO" id="GO:0005762">
    <property type="term" value="C:mitochondrial large ribosomal subunit"/>
    <property type="evidence" value="ECO:0007669"/>
    <property type="project" value="TreeGrafter"/>
</dbReference>
<geneLocation type="chloroplast" evidence="5"/>
<comment type="subcellular location">
    <subcellularLocation>
        <location evidence="4">Plastid</location>
        <location evidence="4">Chloroplast</location>
    </subcellularLocation>
</comment>
<protein>
    <recommendedName>
        <fullName evidence="4">Large ribosomal subunit protein uL13c</fullName>
    </recommendedName>
</protein>
<dbReference type="PANTHER" id="PTHR11545:SF41">
    <property type="entry name" value="50S RIBOSOMAL PROTEIN L13, CHLOROPLASTIC"/>
    <property type="match status" value="1"/>
</dbReference>
<evidence type="ECO:0000256" key="4">
    <source>
        <dbReference type="HAMAP-Rule" id="MF_01366"/>
    </source>
</evidence>
<sequence length="138" mass="16013">MNKTFIPASTYNKRKWYVIDCKDKQLGRLASTIVPLLTGKSKSIYHPSVDVGDYVILINSEYIKLDRDIERFHVFKPGRPGKSLKRLVNVLPKQIIERCVFNMLPNGYPKKHLTNRLKIYQGDQHPHLAQDPKQLDVL</sequence>
<gene>
    <name evidence="4 5" type="primary">rpl13</name>
</gene>
<dbReference type="InterPro" id="IPR005822">
    <property type="entry name" value="Ribosomal_uL13"/>
</dbReference>
<keyword evidence="3 4" id="KW-0687">Ribonucleoprotein</keyword>
<dbReference type="GO" id="GO:0003735">
    <property type="term" value="F:structural constituent of ribosome"/>
    <property type="evidence" value="ECO:0007669"/>
    <property type="project" value="InterPro"/>
</dbReference>
<dbReference type="AlphaFoldDB" id="A0A089VKN1"/>
<keyword evidence="5" id="KW-0934">Plastid</keyword>
<comment type="subunit">
    <text evidence="4">Part of the 50S ribosomal subunit.</text>
</comment>
<dbReference type="GeneID" id="20834312"/>
<reference evidence="5" key="1">
    <citation type="journal article" date="2014" name="PLoS ONE">
        <title>Conserved gene order and expanded inverted repeats characterize plastid genomes of Thalassiosirales.</title>
        <authorList>
            <person name="Sabir J.S."/>
            <person name="Yu M."/>
            <person name="Ashworth M.P."/>
            <person name="Baeshen N.A."/>
            <person name="Baeshen M.N."/>
            <person name="Bahieldin A."/>
            <person name="Theriot E.C."/>
            <person name="Jansen R.K."/>
        </authorList>
    </citation>
    <scope>NUCLEOTIDE SEQUENCE</scope>
</reference>
<keyword evidence="2 4" id="KW-0689">Ribosomal protein</keyword>
<dbReference type="GO" id="GO:0017148">
    <property type="term" value="P:negative regulation of translation"/>
    <property type="evidence" value="ECO:0007669"/>
    <property type="project" value="TreeGrafter"/>
</dbReference>
<dbReference type="EMBL" id="KJ958485">
    <property type="protein sequence ID" value="AIR76197.1"/>
    <property type="molecule type" value="Genomic_DNA"/>
</dbReference>
<dbReference type="SUPFAM" id="SSF52161">
    <property type="entry name" value="Ribosomal protein L13"/>
    <property type="match status" value="1"/>
</dbReference>
<organism evidence="5">
    <name type="scientific">Thalassiosira weissflogii</name>
    <name type="common">Marine diatom</name>
    <dbReference type="NCBI Taxonomy" id="1577725"/>
    <lineage>
        <taxon>Eukaryota</taxon>
        <taxon>Sar</taxon>
        <taxon>Stramenopiles</taxon>
        <taxon>Ochrophyta</taxon>
        <taxon>Bacillariophyta</taxon>
        <taxon>Coscinodiscophyceae</taxon>
        <taxon>Thalassiosirophycidae</taxon>
        <taxon>Thalassiosirales</taxon>
        <taxon>Thalassiosiraceae</taxon>
        <taxon>Conticribra</taxon>
    </lineage>
</organism>
<dbReference type="GO" id="GO:0003729">
    <property type="term" value="F:mRNA binding"/>
    <property type="evidence" value="ECO:0007669"/>
    <property type="project" value="TreeGrafter"/>
</dbReference>
<dbReference type="InterPro" id="IPR005823">
    <property type="entry name" value="Ribosomal_uL13_bac-type"/>
</dbReference>
<dbReference type="RefSeq" id="YP_009093524.1">
    <property type="nucleotide sequence ID" value="NC_025314.1"/>
</dbReference>
<dbReference type="InterPro" id="IPR036899">
    <property type="entry name" value="Ribosomal_uL13_sf"/>
</dbReference>
<dbReference type="Pfam" id="PF00572">
    <property type="entry name" value="Ribosomal_L13"/>
    <property type="match status" value="1"/>
</dbReference>
<evidence type="ECO:0000256" key="3">
    <source>
        <dbReference type="ARBA" id="ARBA00023274"/>
    </source>
</evidence>
<dbReference type="CDD" id="cd00392">
    <property type="entry name" value="Ribosomal_L13"/>
    <property type="match status" value="1"/>
</dbReference>
<name>A0A089VKN1_THAWE</name>
<evidence type="ECO:0000256" key="2">
    <source>
        <dbReference type="ARBA" id="ARBA00022980"/>
    </source>
</evidence>